<organism evidence="3 4">
    <name type="scientific">Dreissena polymorpha</name>
    <name type="common">Zebra mussel</name>
    <name type="synonym">Mytilus polymorpha</name>
    <dbReference type="NCBI Taxonomy" id="45954"/>
    <lineage>
        <taxon>Eukaryota</taxon>
        <taxon>Metazoa</taxon>
        <taxon>Spiralia</taxon>
        <taxon>Lophotrochozoa</taxon>
        <taxon>Mollusca</taxon>
        <taxon>Bivalvia</taxon>
        <taxon>Autobranchia</taxon>
        <taxon>Heteroconchia</taxon>
        <taxon>Euheterodonta</taxon>
        <taxon>Imparidentia</taxon>
        <taxon>Neoheterodontei</taxon>
        <taxon>Myida</taxon>
        <taxon>Dreissenoidea</taxon>
        <taxon>Dreissenidae</taxon>
        <taxon>Dreissena</taxon>
    </lineage>
</organism>
<dbReference type="SUPFAM" id="SSF81296">
    <property type="entry name" value="E set domains"/>
    <property type="match status" value="1"/>
</dbReference>
<reference evidence="3" key="2">
    <citation type="submission" date="2020-11" db="EMBL/GenBank/DDBJ databases">
        <authorList>
            <person name="McCartney M.A."/>
            <person name="Auch B."/>
            <person name="Kono T."/>
            <person name="Mallez S."/>
            <person name="Becker A."/>
            <person name="Gohl D.M."/>
            <person name="Silverstein K.A.T."/>
            <person name="Koren S."/>
            <person name="Bechman K.B."/>
            <person name="Herman A."/>
            <person name="Abrahante J.E."/>
            <person name="Garbe J."/>
        </authorList>
    </citation>
    <scope>NUCLEOTIDE SEQUENCE</scope>
    <source>
        <strain evidence="3">Duluth1</strain>
        <tissue evidence="3">Whole animal</tissue>
    </source>
</reference>
<dbReference type="AlphaFoldDB" id="A0A9D4CGE6"/>
<dbReference type="InterPro" id="IPR014756">
    <property type="entry name" value="Ig_E-set"/>
</dbReference>
<protein>
    <recommendedName>
        <fullName evidence="2">Arrestin-like N-terminal domain-containing protein</fullName>
    </recommendedName>
</protein>
<evidence type="ECO:0000259" key="2">
    <source>
        <dbReference type="Pfam" id="PF00339"/>
    </source>
</evidence>
<name>A0A9D4CGE6_DREPO</name>
<gene>
    <name evidence="3" type="ORF">DPMN_049829</name>
</gene>
<comment type="similarity">
    <text evidence="1">Belongs to the arrestin family.</text>
</comment>
<comment type="caution">
    <text evidence="3">The sequence shown here is derived from an EMBL/GenBank/DDBJ whole genome shotgun (WGS) entry which is preliminary data.</text>
</comment>
<proteinExistence type="inferred from homology"/>
<dbReference type="Proteomes" id="UP000828390">
    <property type="component" value="Unassembled WGS sequence"/>
</dbReference>
<evidence type="ECO:0000313" key="4">
    <source>
        <dbReference type="Proteomes" id="UP000828390"/>
    </source>
</evidence>
<dbReference type="InterPro" id="IPR014752">
    <property type="entry name" value="Arrestin-like_C"/>
</dbReference>
<dbReference type="EMBL" id="JAIWYP010000012">
    <property type="protein sequence ID" value="KAH3724027.1"/>
    <property type="molecule type" value="Genomic_DNA"/>
</dbReference>
<feature type="domain" description="Arrestin-like N-terminal" evidence="2">
    <location>
        <begin position="45"/>
        <end position="80"/>
    </location>
</feature>
<evidence type="ECO:0000313" key="3">
    <source>
        <dbReference type="EMBL" id="KAH3724027.1"/>
    </source>
</evidence>
<keyword evidence="4" id="KW-1185">Reference proteome</keyword>
<evidence type="ECO:0000256" key="1">
    <source>
        <dbReference type="ARBA" id="ARBA00005298"/>
    </source>
</evidence>
<dbReference type="Pfam" id="PF00339">
    <property type="entry name" value="Arrestin_N"/>
    <property type="match status" value="1"/>
</dbReference>
<reference evidence="3" key="1">
    <citation type="journal article" date="2019" name="bioRxiv">
        <title>The Genome of the Zebra Mussel, Dreissena polymorpha: A Resource for Invasive Species Research.</title>
        <authorList>
            <person name="McCartney M.A."/>
            <person name="Auch B."/>
            <person name="Kono T."/>
            <person name="Mallez S."/>
            <person name="Zhang Y."/>
            <person name="Obille A."/>
            <person name="Becker A."/>
            <person name="Abrahante J.E."/>
            <person name="Garbe J."/>
            <person name="Badalamenti J.P."/>
            <person name="Herman A."/>
            <person name="Mangelson H."/>
            <person name="Liachko I."/>
            <person name="Sullivan S."/>
            <person name="Sone E.D."/>
            <person name="Koren S."/>
            <person name="Silverstein K.A.T."/>
            <person name="Beckman K.B."/>
            <person name="Gohl D.M."/>
        </authorList>
    </citation>
    <scope>NUCLEOTIDE SEQUENCE</scope>
    <source>
        <strain evidence="3">Duluth1</strain>
        <tissue evidence="3">Whole animal</tissue>
    </source>
</reference>
<dbReference type="InterPro" id="IPR011021">
    <property type="entry name" value="Arrestin-like_N"/>
</dbReference>
<accession>A0A9D4CGE6</accession>
<sequence length="131" mass="14933">MEVKQIKKNSTSCFISKLSDNCIRLYLTDVKDNLQDILHICSHCYCFPFNFILPSQLPSSFKGRHGKLRCFASLTLQNIRWFAVISNMDLNEEQDASVLMAQDVTKMPLAFIYEERFGETGPTAAFSVVPD</sequence>
<dbReference type="Gene3D" id="2.60.40.640">
    <property type="match status" value="1"/>
</dbReference>